<keyword evidence="1 3" id="KW-0547">Nucleotide-binding</keyword>
<evidence type="ECO:0000256" key="4">
    <source>
        <dbReference type="NCBIfam" id="TIGR00152"/>
    </source>
</evidence>
<dbReference type="HAMAP" id="MF_00376">
    <property type="entry name" value="Dephospho_CoA_kinase"/>
    <property type="match status" value="1"/>
</dbReference>
<dbReference type="EC" id="2.7.1.24" evidence="3 4"/>
<comment type="subcellular location">
    <subcellularLocation>
        <location evidence="3">Cytoplasm</location>
    </subcellularLocation>
</comment>
<reference evidence="5 6" key="1">
    <citation type="submission" date="2018-08" db="EMBL/GenBank/DDBJ databases">
        <title>Genome analysis of the thermophilic bacterium of the candidate phylum Aminicenantes from deep subsurface aquifer revealed its physiology and ecological role.</title>
        <authorList>
            <person name="Kadnikov V.V."/>
            <person name="Mardanov A.V."/>
            <person name="Beletsky A.V."/>
            <person name="Karnachuk O.V."/>
            <person name="Ravin N.V."/>
        </authorList>
    </citation>
    <scope>NUCLEOTIDE SEQUENCE [LARGE SCALE GENOMIC DNA]</scope>
    <source>
        <strain evidence="5">BY38</strain>
    </source>
</reference>
<dbReference type="AlphaFoldDB" id="A0A3E2BJE5"/>
<comment type="function">
    <text evidence="3">Catalyzes the phosphorylation of the 3'-hydroxyl group of dephosphocoenzyme A to form coenzyme A.</text>
</comment>
<comment type="catalytic activity">
    <reaction evidence="3">
        <text>3'-dephospho-CoA + ATP = ADP + CoA + H(+)</text>
        <dbReference type="Rhea" id="RHEA:18245"/>
        <dbReference type="ChEBI" id="CHEBI:15378"/>
        <dbReference type="ChEBI" id="CHEBI:30616"/>
        <dbReference type="ChEBI" id="CHEBI:57287"/>
        <dbReference type="ChEBI" id="CHEBI:57328"/>
        <dbReference type="ChEBI" id="CHEBI:456216"/>
        <dbReference type="EC" id="2.7.1.24"/>
    </reaction>
</comment>
<sequence length="208" mass="23579">MLVAALTGGIATGKSVVARILGQKGCYIQNADLVAHELMSPGGEVWKELVGHFGQAILKDSQEIDRQKLAGIIFRDKAERDYLNRLTHPRILERVRQTIRELEQRGGYDIYITEAALVIEAGFHQYYDRLILTHCRLEVQVERLCRRDGISPEQALQKIKAQGPVEDKIPLAHYLIDTSGRLEETIEQTEKVYLNLYQDALLKKSGLL</sequence>
<dbReference type="InterPro" id="IPR001977">
    <property type="entry name" value="Depp_CoAkinase"/>
</dbReference>
<dbReference type="GO" id="GO:0015937">
    <property type="term" value="P:coenzyme A biosynthetic process"/>
    <property type="evidence" value="ECO:0007669"/>
    <property type="project" value="UniProtKB-UniRule"/>
</dbReference>
<evidence type="ECO:0000313" key="6">
    <source>
        <dbReference type="Proteomes" id="UP000257323"/>
    </source>
</evidence>
<dbReference type="Pfam" id="PF01121">
    <property type="entry name" value="CoaE"/>
    <property type="match status" value="1"/>
</dbReference>
<evidence type="ECO:0000313" key="5">
    <source>
        <dbReference type="EMBL" id="RFT14850.1"/>
    </source>
</evidence>
<dbReference type="PANTHER" id="PTHR10695:SF46">
    <property type="entry name" value="BIFUNCTIONAL COENZYME A SYNTHASE-RELATED"/>
    <property type="match status" value="1"/>
</dbReference>
<evidence type="ECO:0000256" key="3">
    <source>
        <dbReference type="HAMAP-Rule" id="MF_00376"/>
    </source>
</evidence>
<comment type="similarity">
    <text evidence="3">Belongs to the CoaE family.</text>
</comment>
<dbReference type="NCBIfam" id="TIGR00152">
    <property type="entry name" value="dephospho-CoA kinase"/>
    <property type="match status" value="1"/>
</dbReference>
<dbReference type="GO" id="GO:0005524">
    <property type="term" value="F:ATP binding"/>
    <property type="evidence" value="ECO:0007669"/>
    <property type="project" value="UniProtKB-UniRule"/>
</dbReference>
<evidence type="ECO:0000256" key="1">
    <source>
        <dbReference type="ARBA" id="ARBA00022741"/>
    </source>
</evidence>
<dbReference type="PANTHER" id="PTHR10695">
    <property type="entry name" value="DEPHOSPHO-COA KINASE-RELATED"/>
    <property type="match status" value="1"/>
</dbReference>
<accession>A0A3E2BJE5</accession>
<comment type="pathway">
    <text evidence="3">Cofactor biosynthesis; coenzyme A biosynthesis; CoA from (R)-pantothenate: step 5/5.</text>
</comment>
<dbReference type="SUPFAM" id="SSF52540">
    <property type="entry name" value="P-loop containing nucleoside triphosphate hydrolases"/>
    <property type="match status" value="1"/>
</dbReference>
<keyword evidence="3" id="KW-0808">Transferase</keyword>
<comment type="caution">
    <text evidence="5">The sequence shown here is derived from an EMBL/GenBank/DDBJ whole genome shotgun (WGS) entry which is preliminary data.</text>
</comment>
<keyword evidence="2 3" id="KW-0067">ATP-binding</keyword>
<protein>
    <recommendedName>
        <fullName evidence="3 4">Dephospho-CoA kinase</fullName>
        <ecNumber evidence="3 4">2.7.1.24</ecNumber>
    </recommendedName>
    <alternativeName>
        <fullName evidence="3">Dephosphocoenzyme A kinase</fullName>
    </alternativeName>
</protein>
<dbReference type="GO" id="GO:0004140">
    <property type="term" value="F:dephospho-CoA kinase activity"/>
    <property type="evidence" value="ECO:0007669"/>
    <property type="project" value="UniProtKB-UniRule"/>
</dbReference>
<name>A0A3E2BJE5_9BACT</name>
<evidence type="ECO:0000256" key="2">
    <source>
        <dbReference type="ARBA" id="ARBA00022840"/>
    </source>
</evidence>
<dbReference type="CDD" id="cd02022">
    <property type="entry name" value="DPCK"/>
    <property type="match status" value="1"/>
</dbReference>
<keyword evidence="3" id="KW-0173">Coenzyme A biosynthesis</keyword>
<dbReference type="InterPro" id="IPR027417">
    <property type="entry name" value="P-loop_NTPase"/>
</dbReference>
<dbReference type="Gene3D" id="3.40.50.300">
    <property type="entry name" value="P-loop containing nucleotide triphosphate hydrolases"/>
    <property type="match status" value="1"/>
</dbReference>
<dbReference type="PROSITE" id="PS51219">
    <property type="entry name" value="DPCK"/>
    <property type="match status" value="1"/>
</dbReference>
<feature type="binding site" evidence="3">
    <location>
        <begin position="11"/>
        <end position="16"/>
    </location>
    <ligand>
        <name>ATP</name>
        <dbReference type="ChEBI" id="CHEBI:30616"/>
    </ligand>
</feature>
<keyword evidence="3 5" id="KW-0418">Kinase</keyword>
<dbReference type="Proteomes" id="UP000257323">
    <property type="component" value="Unassembled WGS sequence"/>
</dbReference>
<organism evidence="5 6">
    <name type="scientific">Candidatus Saccharicenans subterraneus</name>
    <dbReference type="NCBI Taxonomy" id="2508984"/>
    <lineage>
        <taxon>Bacteria</taxon>
        <taxon>Candidatus Aminicenantota</taxon>
        <taxon>Candidatus Aminicenantia</taxon>
        <taxon>Candidatus Aminicenantales</taxon>
        <taxon>Candidatus Saccharicenantaceae</taxon>
        <taxon>Candidatus Saccharicenans</taxon>
    </lineage>
</organism>
<dbReference type="EMBL" id="QUAH01000018">
    <property type="protein sequence ID" value="RFT14850.1"/>
    <property type="molecule type" value="Genomic_DNA"/>
</dbReference>
<gene>
    <name evidence="3" type="primary">coaE</name>
    <name evidence="5" type="ORF">OP8BY_1543</name>
</gene>
<dbReference type="GO" id="GO:0005737">
    <property type="term" value="C:cytoplasm"/>
    <property type="evidence" value="ECO:0007669"/>
    <property type="project" value="UniProtKB-SubCell"/>
</dbReference>
<keyword evidence="3" id="KW-0963">Cytoplasm</keyword>
<dbReference type="UniPathway" id="UPA00241">
    <property type="reaction ID" value="UER00356"/>
</dbReference>
<proteinExistence type="inferred from homology"/>